<name>A0A2U1LAQ4_ARTAN</name>
<organism evidence="1 2">
    <name type="scientific">Artemisia annua</name>
    <name type="common">Sweet wormwood</name>
    <dbReference type="NCBI Taxonomy" id="35608"/>
    <lineage>
        <taxon>Eukaryota</taxon>
        <taxon>Viridiplantae</taxon>
        <taxon>Streptophyta</taxon>
        <taxon>Embryophyta</taxon>
        <taxon>Tracheophyta</taxon>
        <taxon>Spermatophyta</taxon>
        <taxon>Magnoliopsida</taxon>
        <taxon>eudicotyledons</taxon>
        <taxon>Gunneridae</taxon>
        <taxon>Pentapetalae</taxon>
        <taxon>asterids</taxon>
        <taxon>campanulids</taxon>
        <taxon>Asterales</taxon>
        <taxon>Asteraceae</taxon>
        <taxon>Asteroideae</taxon>
        <taxon>Anthemideae</taxon>
        <taxon>Artemisiinae</taxon>
        <taxon>Artemisia</taxon>
    </lineage>
</organism>
<dbReference type="AlphaFoldDB" id="A0A2U1LAQ4"/>
<evidence type="ECO:0000313" key="2">
    <source>
        <dbReference type="Proteomes" id="UP000245207"/>
    </source>
</evidence>
<comment type="caution">
    <text evidence="1">The sequence shown here is derived from an EMBL/GenBank/DDBJ whole genome shotgun (WGS) entry which is preliminary data.</text>
</comment>
<dbReference type="EMBL" id="PKPP01010459">
    <property type="protein sequence ID" value="PWA46077.1"/>
    <property type="molecule type" value="Genomic_DNA"/>
</dbReference>
<proteinExistence type="predicted"/>
<evidence type="ECO:0000313" key="1">
    <source>
        <dbReference type="EMBL" id="PWA46077.1"/>
    </source>
</evidence>
<sequence length="119" mass="13207">MGEDWMVYFLQSHAFTNLATINASTTRHTNANLDSTPRVSIGVPVIVFGGWLGVLHDNAIWNSPPAMAWAMHIVEEPDNKKRILGARPALLGVRLFACGIILDQILLDLQSFTHGSIWR</sequence>
<dbReference type="Proteomes" id="UP000245207">
    <property type="component" value="Unassembled WGS sequence"/>
</dbReference>
<accession>A0A2U1LAQ4</accession>
<protein>
    <submittedName>
        <fullName evidence="1">Tryptophan/tyrosine permease</fullName>
    </submittedName>
</protein>
<gene>
    <name evidence="1" type="ORF">CTI12_AA509330</name>
</gene>
<reference evidence="1 2" key="1">
    <citation type="journal article" date="2018" name="Mol. Plant">
        <title>The genome of Artemisia annua provides insight into the evolution of Asteraceae family and artemisinin biosynthesis.</title>
        <authorList>
            <person name="Shen Q."/>
            <person name="Zhang L."/>
            <person name="Liao Z."/>
            <person name="Wang S."/>
            <person name="Yan T."/>
            <person name="Shi P."/>
            <person name="Liu M."/>
            <person name="Fu X."/>
            <person name="Pan Q."/>
            <person name="Wang Y."/>
            <person name="Lv Z."/>
            <person name="Lu X."/>
            <person name="Zhang F."/>
            <person name="Jiang W."/>
            <person name="Ma Y."/>
            <person name="Chen M."/>
            <person name="Hao X."/>
            <person name="Li L."/>
            <person name="Tang Y."/>
            <person name="Lv G."/>
            <person name="Zhou Y."/>
            <person name="Sun X."/>
            <person name="Brodelius P.E."/>
            <person name="Rose J.K.C."/>
            <person name="Tang K."/>
        </authorList>
    </citation>
    <scope>NUCLEOTIDE SEQUENCE [LARGE SCALE GENOMIC DNA]</scope>
    <source>
        <strain evidence="2">cv. Huhao1</strain>
        <tissue evidence="1">Leaf</tissue>
    </source>
</reference>
<keyword evidence="2" id="KW-1185">Reference proteome</keyword>